<evidence type="ECO:0000313" key="1">
    <source>
        <dbReference type="EMBL" id="KZS02426.1"/>
    </source>
</evidence>
<dbReference type="AlphaFoldDB" id="A0A164JK29"/>
<protein>
    <submittedName>
        <fullName evidence="1">Uncharacterized protein</fullName>
    </submittedName>
</protein>
<sequence length="104" mass="11608">MADENSSENSDATNGNTFMTLEKNNVLIPLHFKNILSRLGYFGLRAFSTINDQNISEIELGVTEILAEEAAGMTIKEKNDLFGRIYANKPKQFKLLPGDKTVIK</sequence>
<dbReference type="Proteomes" id="UP000076858">
    <property type="component" value="Unassembled WGS sequence"/>
</dbReference>
<accession>A0A164JK29</accession>
<name>A0A164JK29_9CRUS</name>
<reference evidence="1 2" key="1">
    <citation type="submission" date="2016-03" db="EMBL/GenBank/DDBJ databases">
        <title>EvidentialGene: Evidence-directed Construction of Genes on Genomes.</title>
        <authorList>
            <person name="Gilbert D.G."/>
            <person name="Choi J.-H."/>
            <person name="Mockaitis K."/>
            <person name="Colbourne J."/>
            <person name="Pfrender M."/>
        </authorList>
    </citation>
    <scope>NUCLEOTIDE SEQUENCE [LARGE SCALE GENOMIC DNA]</scope>
    <source>
        <strain evidence="1 2">Xinb3</strain>
        <tissue evidence="1">Complete organism</tissue>
    </source>
</reference>
<dbReference type="EMBL" id="LRGB01004415">
    <property type="protein sequence ID" value="KZS02426.1"/>
    <property type="molecule type" value="Genomic_DNA"/>
</dbReference>
<proteinExistence type="predicted"/>
<evidence type="ECO:0000313" key="2">
    <source>
        <dbReference type="Proteomes" id="UP000076858"/>
    </source>
</evidence>
<organism evidence="1 2">
    <name type="scientific">Daphnia magna</name>
    <dbReference type="NCBI Taxonomy" id="35525"/>
    <lineage>
        <taxon>Eukaryota</taxon>
        <taxon>Metazoa</taxon>
        <taxon>Ecdysozoa</taxon>
        <taxon>Arthropoda</taxon>
        <taxon>Crustacea</taxon>
        <taxon>Branchiopoda</taxon>
        <taxon>Diplostraca</taxon>
        <taxon>Cladocera</taxon>
        <taxon>Anomopoda</taxon>
        <taxon>Daphniidae</taxon>
        <taxon>Daphnia</taxon>
    </lineage>
</organism>
<comment type="caution">
    <text evidence="1">The sequence shown here is derived from an EMBL/GenBank/DDBJ whole genome shotgun (WGS) entry which is preliminary data.</text>
</comment>
<keyword evidence="2" id="KW-1185">Reference proteome</keyword>
<gene>
    <name evidence="1" type="ORF">APZ42_000541</name>
</gene>
<feature type="non-terminal residue" evidence="1">
    <location>
        <position position="104"/>
    </location>
</feature>